<dbReference type="OrthoDB" id="1798819at2"/>
<dbReference type="Gene3D" id="3.30.1370.80">
    <property type="entry name" value="Molybdopterin cofactor biosynthesis MoaD-related, C-terminal domain"/>
    <property type="match status" value="1"/>
</dbReference>
<keyword evidence="3" id="KW-1185">Reference proteome</keyword>
<gene>
    <name evidence="2" type="ORF">DESME_01135</name>
</gene>
<dbReference type="InterPro" id="IPR015272">
    <property type="entry name" value="MoadD_C"/>
</dbReference>
<evidence type="ECO:0000259" key="1">
    <source>
        <dbReference type="Pfam" id="PF09189"/>
    </source>
</evidence>
<dbReference type="KEGG" id="dmt:DESME_01135"/>
<name>W0E509_9FIRM</name>
<dbReference type="eggNOG" id="ENOG5033IBZ">
    <property type="taxonomic scope" value="Bacteria"/>
</dbReference>
<protein>
    <recommendedName>
        <fullName evidence="1">Molybdopterin cofactor biosynthesis MoaD-related C-terminal domain-containing protein</fullName>
    </recommendedName>
</protein>
<proteinExistence type="predicted"/>
<dbReference type="EMBL" id="CP007032">
    <property type="protein sequence ID" value="AHF05837.1"/>
    <property type="molecule type" value="Genomic_DNA"/>
</dbReference>
<evidence type="ECO:0000313" key="3">
    <source>
        <dbReference type="Proteomes" id="UP000010847"/>
    </source>
</evidence>
<reference evidence="2 3" key="1">
    <citation type="submission" date="2013-12" db="EMBL/GenBank/DDBJ databases">
        <authorList>
            <consortium name="DOE Joint Genome Institute"/>
            <person name="Smidt H."/>
            <person name="Huntemann M."/>
            <person name="Han J."/>
            <person name="Chen A."/>
            <person name="Kyrpides N."/>
            <person name="Mavromatis K."/>
            <person name="Markowitz V."/>
            <person name="Palaniappan K."/>
            <person name="Ivanova N."/>
            <person name="Schaumberg A."/>
            <person name="Pati A."/>
            <person name="Liolios K."/>
            <person name="Nordberg H.P."/>
            <person name="Cantor M.N."/>
            <person name="Hua S.X."/>
            <person name="Woyke T."/>
        </authorList>
    </citation>
    <scope>NUCLEOTIDE SEQUENCE [LARGE SCALE GENOMIC DNA]</scope>
    <source>
        <strain evidence="3">DSM 15288</strain>
    </source>
</reference>
<dbReference type="AlphaFoldDB" id="W0E509"/>
<evidence type="ECO:0000313" key="2">
    <source>
        <dbReference type="EMBL" id="AHF05837.1"/>
    </source>
</evidence>
<dbReference type="Proteomes" id="UP000010847">
    <property type="component" value="Chromosome"/>
</dbReference>
<organism evidence="2 3">
    <name type="scientific">Desulfitobacterium metallireducens DSM 15288</name>
    <dbReference type="NCBI Taxonomy" id="871968"/>
    <lineage>
        <taxon>Bacteria</taxon>
        <taxon>Bacillati</taxon>
        <taxon>Bacillota</taxon>
        <taxon>Clostridia</taxon>
        <taxon>Eubacteriales</taxon>
        <taxon>Desulfitobacteriaceae</taxon>
        <taxon>Desulfitobacterium</taxon>
    </lineage>
</organism>
<feature type="domain" description="Molybdopterin cofactor biosynthesis MoaD-related C-terminal" evidence="1">
    <location>
        <begin position="6"/>
        <end position="87"/>
    </location>
</feature>
<dbReference type="RefSeq" id="WP_006716275.1">
    <property type="nucleotide sequence ID" value="NZ_CP007032.1"/>
</dbReference>
<accession>W0E509</accession>
<dbReference type="HOGENOM" id="CLU_189665_0_0_9"/>
<dbReference type="InterPro" id="IPR036473">
    <property type="entry name" value="Mopterin_CF_MoaD-rel_C_sf"/>
</dbReference>
<sequence length="87" mass="9902">MYHYTQTLEMRGIKRQLFLDYFLALGGNLTSSEHIQGPNWKIHLGAEQAINLGSIRLPVVHITFEADEEAVLHMVQAFRFRFLSAGG</sequence>
<dbReference type="Pfam" id="PF09189">
    <property type="entry name" value="MoaD_arch"/>
    <property type="match status" value="1"/>
</dbReference>